<protein>
    <recommendedName>
        <fullName evidence="1">C-methyltransferase domain-containing protein</fullName>
    </recommendedName>
</protein>
<dbReference type="Pfam" id="PF13489">
    <property type="entry name" value="Methyltransf_23"/>
    <property type="match status" value="1"/>
</dbReference>
<dbReference type="Pfam" id="PF08484">
    <property type="entry name" value="Methyltransf_14"/>
    <property type="match status" value="1"/>
</dbReference>
<dbReference type="InterPro" id="IPR013691">
    <property type="entry name" value="MeTrfase_14"/>
</dbReference>
<dbReference type="Gene3D" id="3.40.50.150">
    <property type="entry name" value="Vaccinia Virus protein VP39"/>
    <property type="match status" value="1"/>
</dbReference>
<feature type="domain" description="C-methyltransferase" evidence="1">
    <location>
        <begin position="184"/>
        <end position="340"/>
    </location>
</feature>
<evidence type="ECO:0000259" key="1">
    <source>
        <dbReference type="Pfam" id="PF08484"/>
    </source>
</evidence>
<dbReference type="PANTHER" id="PTHR43861:SF5">
    <property type="entry name" value="BLL5978 PROTEIN"/>
    <property type="match status" value="1"/>
</dbReference>
<reference evidence="2" key="1">
    <citation type="submission" date="2018-05" db="EMBL/GenBank/DDBJ databases">
        <authorList>
            <person name="Lanie J.A."/>
            <person name="Ng W.-L."/>
            <person name="Kazmierczak K.M."/>
            <person name="Andrzejewski T.M."/>
            <person name="Davidsen T.M."/>
            <person name="Wayne K.J."/>
            <person name="Tettelin H."/>
            <person name="Glass J.I."/>
            <person name="Rusch D."/>
            <person name="Podicherti R."/>
            <person name="Tsui H.-C.T."/>
            <person name="Winkler M.E."/>
        </authorList>
    </citation>
    <scope>NUCLEOTIDE SEQUENCE</scope>
</reference>
<dbReference type="SUPFAM" id="SSF53335">
    <property type="entry name" value="S-adenosyl-L-methionine-dependent methyltransferases"/>
    <property type="match status" value="1"/>
</dbReference>
<dbReference type="InterPro" id="IPR029063">
    <property type="entry name" value="SAM-dependent_MTases_sf"/>
</dbReference>
<proteinExistence type="predicted"/>
<feature type="non-terminal residue" evidence="2">
    <location>
        <position position="1"/>
    </location>
</feature>
<organism evidence="2">
    <name type="scientific">marine metagenome</name>
    <dbReference type="NCBI Taxonomy" id="408172"/>
    <lineage>
        <taxon>unclassified sequences</taxon>
        <taxon>metagenomes</taxon>
        <taxon>ecological metagenomes</taxon>
    </lineage>
</organism>
<sequence length="346" mass="38377">LYQEDYSYVSGTSPVFVEHLREYAESSIRRFSLLPGDLVIDIGSNDGTALRFFQEKGCRVVGVDPAENIAQLASANGIETIPKFFGTKIAKEIRGRLGTAKLVTSHNACAHIDDLDEVISGVHHLLADDGHFVFEVGYFLDVLQNVWFDTVYHEHLDYHTVKPLIPFFAKFDMKVLAVERIKPQGGSIRVTTGKVSGLMEQDDSVGDLVSVEEELGVGNRETLKGFQTHINGVRDDLVALVRKLRSEGQSIVGYGAPTKATTLLTHFQLGDGILDFIVDDNPLKQDLFSPGHHIPVRSADEIYTSSPDYVLILAWNFAGAIMEKHDLYRQEGGRFIIPMPSPHIVI</sequence>
<dbReference type="Gene3D" id="3.40.50.720">
    <property type="entry name" value="NAD(P)-binding Rossmann-like Domain"/>
    <property type="match status" value="1"/>
</dbReference>
<gene>
    <name evidence="2" type="ORF">METZ01_LOCUS298580</name>
</gene>
<evidence type="ECO:0000313" key="2">
    <source>
        <dbReference type="EMBL" id="SVC45726.1"/>
    </source>
</evidence>
<dbReference type="PANTHER" id="PTHR43861">
    <property type="entry name" value="TRANS-ACONITATE 2-METHYLTRANSFERASE-RELATED"/>
    <property type="match status" value="1"/>
</dbReference>
<dbReference type="AlphaFoldDB" id="A0A382MA53"/>
<name>A0A382MA53_9ZZZZ</name>
<accession>A0A382MA53</accession>
<dbReference type="EMBL" id="UINC01092281">
    <property type="protein sequence ID" value="SVC45726.1"/>
    <property type="molecule type" value="Genomic_DNA"/>
</dbReference>
<dbReference type="Gene3D" id="6.10.250.3100">
    <property type="match status" value="1"/>
</dbReference>